<organism evidence="5 6">
    <name type="scientific">Granulicella aggregans</name>
    <dbReference type="NCBI Taxonomy" id="474949"/>
    <lineage>
        <taxon>Bacteria</taxon>
        <taxon>Pseudomonadati</taxon>
        <taxon>Acidobacteriota</taxon>
        <taxon>Terriglobia</taxon>
        <taxon>Terriglobales</taxon>
        <taxon>Acidobacteriaceae</taxon>
        <taxon>Granulicella</taxon>
    </lineage>
</organism>
<dbReference type="Pfam" id="PF08545">
    <property type="entry name" value="ACP_syn_III"/>
    <property type="match status" value="1"/>
</dbReference>
<dbReference type="Proteomes" id="UP000540989">
    <property type="component" value="Unassembled WGS sequence"/>
</dbReference>
<evidence type="ECO:0000256" key="1">
    <source>
        <dbReference type="ARBA" id="ARBA00022679"/>
    </source>
</evidence>
<evidence type="ECO:0000259" key="4">
    <source>
        <dbReference type="Pfam" id="PF08545"/>
    </source>
</evidence>
<accession>A0A7W7ZBD1</accession>
<protein>
    <submittedName>
        <fullName evidence="5">3-oxoacyl-[acyl-carrier-protein] synthase-3</fullName>
        <ecNumber evidence="5">2.3.1.180</ecNumber>
    </submittedName>
</protein>
<keyword evidence="2 5" id="KW-0012">Acyltransferase</keyword>
<feature type="domain" description="Beta-ketoacyl-[acyl-carrier-protein] synthase III N-terminal" evidence="4">
    <location>
        <begin position="106"/>
        <end position="184"/>
    </location>
</feature>
<dbReference type="EC" id="2.3.1.180" evidence="5"/>
<evidence type="ECO:0000256" key="2">
    <source>
        <dbReference type="ARBA" id="ARBA00023315"/>
    </source>
</evidence>
<dbReference type="GO" id="GO:0004315">
    <property type="term" value="F:3-oxoacyl-[acyl-carrier-protein] synthase activity"/>
    <property type="evidence" value="ECO:0007669"/>
    <property type="project" value="InterPro"/>
</dbReference>
<dbReference type="InterPro" id="IPR013747">
    <property type="entry name" value="ACP_syn_III_C"/>
</dbReference>
<dbReference type="InterPro" id="IPR016039">
    <property type="entry name" value="Thiolase-like"/>
</dbReference>
<dbReference type="CDD" id="cd00830">
    <property type="entry name" value="KAS_III"/>
    <property type="match status" value="1"/>
</dbReference>
<proteinExistence type="predicted"/>
<dbReference type="AlphaFoldDB" id="A0A7W7ZBD1"/>
<name>A0A7W7ZBD1_9BACT</name>
<dbReference type="SUPFAM" id="SSF53901">
    <property type="entry name" value="Thiolase-like"/>
    <property type="match status" value="1"/>
</dbReference>
<dbReference type="GO" id="GO:0033818">
    <property type="term" value="F:beta-ketoacyl-acyl-carrier-protein synthase III activity"/>
    <property type="evidence" value="ECO:0007669"/>
    <property type="project" value="UniProtKB-EC"/>
</dbReference>
<dbReference type="InterPro" id="IPR013751">
    <property type="entry name" value="ACP_syn_III_N"/>
</dbReference>
<dbReference type="Pfam" id="PF08541">
    <property type="entry name" value="ACP_syn_III_C"/>
    <property type="match status" value="1"/>
</dbReference>
<reference evidence="5 6" key="1">
    <citation type="submission" date="2020-08" db="EMBL/GenBank/DDBJ databases">
        <title>Genomic Encyclopedia of Type Strains, Phase IV (KMG-V): Genome sequencing to study the core and pangenomes of soil and plant-associated prokaryotes.</title>
        <authorList>
            <person name="Whitman W."/>
        </authorList>
    </citation>
    <scope>NUCLEOTIDE SEQUENCE [LARGE SCALE GENOMIC DNA]</scope>
    <source>
        <strain evidence="5 6">M8UP14</strain>
    </source>
</reference>
<dbReference type="EMBL" id="JACHIP010000002">
    <property type="protein sequence ID" value="MBB5056784.1"/>
    <property type="molecule type" value="Genomic_DNA"/>
</dbReference>
<dbReference type="GO" id="GO:0044550">
    <property type="term" value="P:secondary metabolite biosynthetic process"/>
    <property type="evidence" value="ECO:0007669"/>
    <property type="project" value="TreeGrafter"/>
</dbReference>
<evidence type="ECO:0000313" key="6">
    <source>
        <dbReference type="Proteomes" id="UP000540989"/>
    </source>
</evidence>
<dbReference type="GO" id="GO:0006633">
    <property type="term" value="P:fatty acid biosynthetic process"/>
    <property type="evidence" value="ECO:0007669"/>
    <property type="project" value="InterPro"/>
</dbReference>
<feature type="domain" description="Beta-ketoacyl-[acyl-carrier-protein] synthase III C-terminal" evidence="3">
    <location>
        <begin position="220"/>
        <end position="305"/>
    </location>
</feature>
<keyword evidence="1 5" id="KW-0808">Transferase</keyword>
<sequence>MSYLRAFGKYLPERVVSNDELAAALEVEPAWILSSCGIEERRYAFDSQTLVDLGVEAALDCLKNAGTEASTIGIVLVSSGSPDVFCPGPASAIAARLGLGDTPAIDVPIASAGSISALVLAESLAARFGNVLVVATEVMSRRILRTPEGKNNAILFGDGAGACLVTHEDAGFARIEAVALHTDGERAGAIVVRDGQFSMDGMAVIRQASQKLPSVISEVLAKAGVAAEELGAVLIHQANLNLLDRVAKTLKLLPDRLFTNIQRYGNTSSASMLIAAAEWRERTPEVSSPIVLAAFGAGLTYGALLATPTSE</sequence>
<dbReference type="PANTHER" id="PTHR34069:SF2">
    <property type="entry name" value="BETA-KETOACYL-[ACYL-CARRIER-PROTEIN] SYNTHASE III"/>
    <property type="match status" value="1"/>
</dbReference>
<evidence type="ECO:0000313" key="5">
    <source>
        <dbReference type="EMBL" id="MBB5056784.1"/>
    </source>
</evidence>
<dbReference type="PANTHER" id="PTHR34069">
    <property type="entry name" value="3-OXOACYL-[ACYL-CARRIER-PROTEIN] SYNTHASE 3"/>
    <property type="match status" value="1"/>
</dbReference>
<gene>
    <name evidence="5" type="ORF">HDF16_001469</name>
</gene>
<comment type="caution">
    <text evidence="5">The sequence shown here is derived from an EMBL/GenBank/DDBJ whole genome shotgun (WGS) entry which is preliminary data.</text>
</comment>
<keyword evidence="6" id="KW-1185">Reference proteome</keyword>
<evidence type="ECO:0000259" key="3">
    <source>
        <dbReference type="Pfam" id="PF08541"/>
    </source>
</evidence>
<dbReference type="Gene3D" id="3.40.47.10">
    <property type="match status" value="1"/>
</dbReference>
<dbReference type="RefSeq" id="WP_184214958.1">
    <property type="nucleotide sequence ID" value="NZ_JACHIP010000002.1"/>
</dbReference>